<evidence type="ECO:0000313" key="4">
    <source>
        <dbReference type="EMBL" id="DAD95834.1"/>
    </source>
</evidence>
<dbReference type="Gene3D" id="2.40.30.200">
    <property type="match status" value="1"/>
</dbReference>
<protein>
    <submittedName>
        <fullName evidence="4">Distal tail protein</fullName>
    </submittedName>
</protein>
<dbReference type="Gene3D" id="2.60.120.860">
    <property type="match status" value="1"/>
</dbReference>
<organism evidence="4">
    <name type="scientific">Siphoviridae sp. ct1is2</name>
    <dbReference type="NCBI Taxonomy" id="2826273"/>
    <lineage>
        <taxon>Viruses</taxon>
        <taxon>Duplodnaviria</taxon>
        <taxon>Heunggongvirae</taxon>
        <taxon>Uroviricota</taxon>
        <taxon>Caudoviricetes</taxon>
    </lineage>
</organism>
<dbReference type="EMBL" id="BK015204">
    <property type="protein sequence ID" value="DAD95834.1"/>
    <property type="molecule type" value="Genomic_DNA"/>
</dbReference>
<sequence>MITVTYAGYDITKYMIVTSLDRGLLPGIEYNTKKVGRSDGEKYVDRSIGRKTIPMGFKLRYDLIKKRRALAEILAQKDPKPLIFSDEPDKCWYAISTGDISVAENNFLGSGEINWIVPDGVSYDVNPRIFSNISIDSAENQVLDPEFRKKDKYYKQWTARLNETNGAHNILGADLSDTNTIADKGEVKYNGFYIMQNSNSTARNLSELKQGDKVWGRVALRIDKALQGDTNGSKSAVAVIQELDYAGGKVLASHEAKPAALNLGNFQNLDIHFTISNPNTKALNLITCLALGSAVSYSKPQFNLGEKLADFAEPTAQLADYVAVTNHGTYKAWPILRATMNGENGLVGVVNPDDGILQFGNAEELDVIEGQRTDKVISIPMRNNASKFELNSPKAKPDYPNYGGNPDTPNKIGGDVDWTTRADVVMPIWPENHDGVWAGPTLYTDIPKNTSNLDTGNFTYRSRFDFEPTKTTSGRLTFTLQNSSLGSIVSCVIRDSSRVREELIVEFSCFDKVQKRLTLDRKEWTGRFWEIQIQRTSDTTVEWKFSKWKAFSGEGIIASKAEVFSATLPEISGVGIDGLCTWFQKWGDDPTNEHALYMTWTDCKFYWDNETTFTNIPNLFDDGDVLEIDVLNRKVFLNGFENFKLHALGNTWERFAVEPGTTTFLPVASSWANIFDFEVELRGAYI</sequence>
<dbReference type="Pfam" id="PF21869">
    <property type="entry name" value="Dit-like_CBM2"/>
    <property type="match status" value="1"/>
</dbReference>
<name>A0A8S5NNI1_9CAUD</name>
<evidence type="ECO:0000256" key="1">
    <source>
        <dbReference type="SAM" id="MobiDB-lite"/>
    </source>
</evidence>
<dbReference type="InterPro" id="IPR006520">
    <property type="entry name" value="Dit_BPSPP_N"/>
</dbReference>
<reference evidence="4" key="1">
    <citation type="journal article" date="2021" name="Proc. Natl. Acad. Sci. U.S.A.">
        <title>A Catalog of Tens of Thousands of Viruses from Human Metagenomes Reveals Hidden Associations with Chronic Diseases.</title>
        <authorList>
            <person name="Tisza M.J."/>
            <person name="Buck C.B."/>
        </authorList>
    </citation>
    <scope>NUCLEOTIDE SEQUENCE</scope>
    <source>
        <strain evidence="4">Ct1is2</strain>
    </source>
</reference>
<proteinExistence type="predicted"/>
<feature type="domain" description="Distal tail component second carbohydrate binding" evidence="3">
    <location>
        <begin position="398"/>
        <end position="609"/>
    </location>
</feature>
<evidence type="ECO:0000259" key="2">
    <source>
        <dbReference type="Pfam" id="PF05709"/>
    </source>
</evidence>
<feature type="region of interest" description="Disordered" evidence="1">
    <location>
        <begin position="388"/>
        <end position="412"/>
    </location>
</feature>
<dbReference type="Pfam" id="PF05709">
    <property type="entry name" value="Sipho_tail"/>
    <property type="match status" value="1"/>
</dbReference>
<accession>A0A8S5NNI1</accession>
<feature type="domain" description="Siphovirus-type tail component RIFT-related" evidence="2">
    <location>
        <begin position="10"/>
        <end position="114"/>
    </location>
</feature>
<evidence type="ECO:0000259" key="3">
    <source>
        <dbReference type="Pfam" id="PF21869"/>
    </source>
</evidence>
<dbReference type="NCBIfam" id="TIGR01633">
    <property type="entry name" value="phi3626_gp14_N"/>
    <property type="match status" value="1"/>
</dbReference>
<dbReference type="InterPro" id="IPR054064">
    <property type="entry name" value="Dit-like_CBM2"/>
</dbReference>
<dbReference type="InterPro" id="IPR008841">
    <property type="entry name" value="Siphovirus-type_tail_N"/>
</dbReference>